<comment type="catalytic activity">
    <reaction evidence="11">
        <text>L-threonyl-[protein] + ATP = O-phospho-L-threonyl-[protein] + ADP + H(+)</text>
        <dbReference type="Rhea" id="RHEA:46608"/>
        <dbReference type="Rhea" id="RHEA-COMP:11060"/>
        <dbReference type="Rhea" id="RHEA-COMP:11605"/>
        <dbReference type="ChEBI" id="CHEBI:15378"/>
        <dbReference type="ChEBI" id="CHEBI:30013"/>
        <dbReference type="ChEBI" id="CHEBI:30616"/>
        <dbReference type="ChEBI" id="CHEBI:61977"/>
        <dbReference type="ChEBI" id="CHEBI:456216"/>
        <dbReference type="EC" id="2.7.11.1"/>
    </reaction>
</comment>
<dbReference type="InterPro" id="IPR016239">
    <property type="entry name" value="Ribosomal_S6_kinase_II"/>
</dbReference>
<dbReference type="InterPro" id="IPR011009">
    <property type="entry name" value="Kinase-like_dom_sf"/>
</dbReference>
<gene>
    <name evidence="18" type="primary">LOC106465800</name>
</gene>
<keyword evidence="5" id="KW-0597">Phosphoprotein</keyword>
<evidence type="ECO:0000256" key="13">
    <source>
        <dbReference type="PROSITE-ProRule" id="PRU10141"/>
    </source>
</evidence>
<keyword evidence="17" id="KW-1185">Reference proteome</keyword>
<feature type="domain" description="Protein kinase" evidence="15">
    <location>
        <begin position="37"/>
        <end position="307"/>
    </location>
</feature>
<evidence type="ECO:0000256" key="11">
    <source>
        <dbReference type="ARBA" id="ARBA00047899"/>
    </source>
</evidence>
<feature type="domain" description="Protein kinase" evidence="15">
    <location>
        <begin position="413"/>
        <end position="679"/>
    </location>
</feature>
<evidence type="ECO:0000313" key="18">
    <source>
        <dbReference type="RefSeq" id="XP_013781487.1"/>
    </source>
</evidence>
<dbReference type="RefSeq" id="XP_013781487.1">
    <property type="nucleotide sequence ID" value="XM_013926033.2"/>
</dbReference>
<dbReference type="PIRSF" id="PIRSF000606">
    <property type="entry name" value="Ribsml_S6_kin_2"/>
    <property type="match status" value="1"/>
</dbReference>
<dbReference type="Pfam" id="PF00069">
    <property type="entry name" value="Pkinase"/>
    <property type="match status" value="2"/>
</dbReference>
<feature type="binding site" evidence="13">
    <location>
        <position position="442"/>
    </location>
    <ligand>
        <name>ATP</name>
        <dbReference type="ChEBI" id="CHEBI:30616"/>
    </ligand>
</feature>
<keyword evidence="6" id="KW-0808">Transferase</keyword>
<dbReference type="PROSITE" id="PS50011">
    <property type="entry name" value="PROTEIN_KINASE_DOM"/>
    <property type="match status" value="2"/>
</dbReference>
<name>A0ABM1BGE6_LIMPO</name>
<evidence type="ECO:0000256" key="14">
    <source>
        <dbReference type="SAM" id="MobiDB-lite"/>
    </source>
</evidence>
<evidence type="ECO:0000259" key="16">
    <source>
        <dbReference type="PROSITE" id="PS51285"/>
    </source>
</evidence>
<dbReference type="GeneID" id="106465800"/>
<dbReference type="Gene3D" id="3.30.200.20">
    <property type="entry name" value="Phosphorylase Kinase, domain 1"/>
    <property type="match status" value="2"/>
</dbReference>
<evidence type="ECO:0000256" key="2">
    <source>
        <dbReference type="ARBA" id="ARBA00009804"/>
    </source>
</evidence>
<evidence type="ECO:0000256" key="6">
    <source>
        <dbReference type="ARBA" id="ARBA00022679"/>
    </source>
</evidence>
<dbReference type="PROSITE" id="PS00107">
    <property type="entry name" value="PROTEIN_KINASE_ATP"/>
    <property type="match status" value="2"/>
</dbReference>
<protein>
    <recommendedName>
        <fullName evidence="3">non-specific serine/threonine protein kinase</fullName>
        <ecNumber evidence="3">2.7.11.1</ecNumber>
    </recommendedName>
</protein>
<dbReference type="EC" id="2.7.11.1" evidence="3"/>
<evidence type="ECO:0000256" key="4">
    <source>
        <dbReference type="ARBA" id="ARBA00022527"/>
    </source>
</evidence>
<evidence type="ECO:0000256" key="1">
    <source>
        <dbReference type="ARBA" id="ARBA00001946"/>
    </source>
</evidence>
<keyword evidence="9" id="KW-0418">Kinase</keyword>
<dbReference type="Gene3D" id="1.10.510.10">
    <property type="entry name" value="Transferase(Phosphotransferase) domain 1"/>
    <property type="match status" value="2"/>
</dbReference>
<organism evidence="17 18">
    <name type="scientific">Limulus polyphemus</name>
    <name type="common">Atlantic horseshoe crab</name>
    <dbReference type="NCBI Taxonomy" id="6850"/>
    <lineage>
        <taxon>Eukaryota</taxon>
        <taxon>Metazoa</taxon>
        <taxon>Ecdysozoa</taxon>
        <taxon>Arthropoda</taxon>
        <taxon>Chelicerata</taxon>
        <taxon>Merostomata</taxon>
        <taxon>Xiphosura</taxon>
        <taxon>Limulidae</taxon>
        <taxon>Limulus</taxon>
    </lineage>
</organism>
<dbReference type="PROSITE" id="PS00108">
    <property type="entry name" value="PROTEIN_KINASE_ST"/>
    <property type="match status" value="2"/>
</dbReference>
<keyword evidence="4" id="KW-0723">Serine/threonine-protein kinase</keyword>
<dbReference type="SMART" id="SM00133">
    <property type="entry name" value="S_TK_X"/>
    <property type="match status" value="1"/>
</dbReference>
<comment type="cofactor">
    <cofactor evidence="1">
        <name>Mg(2+)</name>
        <dbReference type="ChEBI" id="CHEBI:18420"/>
    </cofactor>
</comment>
<evidence type="ECO:0000256" key="5">
    <source>
        <dbReference type="ARBA" id="ARBA00022553"/>
    </source>
</evidence>
<dbReference type="SMART" id="SM00220">
    <property type="entry name" value="S_TKc"/>
    <property type="match status" value="2"/>
</dbReference>
<keyword evidence="10 13" id="KW-0067">ATP-binding</keyword>
<dbReference type="InterPro" id="IPR000961">
    <property type="entry name" value="AGC-kinase_C"/>
</dbReference>
<feature type="domain" description="AGC-kinase C-terminal" evidence="16">
    <location>
        <begin position="308"/>
        <end position="376"/>
    </location>
</feature>
<evidence type="ECO:0000256" key="7">
    <source>
        <dbReference type="ARBA" id="ARBA00022737"/>
    </source>
</evidence>
<feature type="region of interest" description="Disordered" evidence="14">
    <location>
        <begin position="876"/>
        <end position="919"/>
    </location>
</feature>
<keyword evidence="8 13" id="KW-0547">Nucleotide-binding</keyword>
<dbReference type="Proteomes" id="UP000694941">
    <property type="component" value="Unplaced"/>
</dbReference>
<accession>A0ABM1BGE6</accession>
<dbReference type="PROSITE" id="PS51285">
    <property type="entry name" value="AGC_KINASE_CTER"/>
    <property type="match status" value="1"/>
</dbReference>
<evidence type="ECO:0000256" key="8">
    <source>
        <dbReference type="ARBA" id="ARBA00022741"/>
    </source>
</evidence>
<reference evidence="18" key="1">
    <citation type="submission" date="2025-08" db="UniProtKB">
        <authorList>
            <consortium name="RefSeq"/>
        </authorList>
    </citation>
    <scope>IDENTIFICATION</scope>
    <source>
        <tissue evidence="18">Muscle</tissue>
    </source>
</reference>
<dbReference type="InterPro" id="IPR008271">
    <property type="entry name" value="Ser/Thr_kinase_AS"/>
</dbReference>
<comment type="catalytic activity">
    <reaction evidence="12">
        <text>L-seryl-[protein] + ATP = O-phospho-L-seryl-[protein] + ADP + H(+)</text>
        <dbReference type="Rhea" id="RHEA:17989"/>
        <dbReference type="Rhea" id="RHEA-COMP:9863"/>
        <dbReference type="Rhea" id="RHEA-COMP:11604"/>
        <dbReference type="ChEBI" id="CHEBI:15378"/>
        <dbReference type="ChEBI" id="CHEBI:29999"/>
        <dbReference type="ChEBI" id="CHEBI:30616"/>
        <dbReference type="ChEBI" id="CHEBI:83421"/>
        <dbReference type="ChEBI" id="CHEBI:456216"/>
        <dbReference type="EC" id="2.7.11.1"/>
    </reaction>
</comment>
<dbReference type="Pfam" id="PF00433">
    <property type="entry name" value="Pkinase_C"/>
    <property type="match status" value="1"/>
</dbReference>
<feature type="binding site" evidence="13">
    <location>
        <position position="69"/>
    </location>
    <ligand>
        <name>ATP</name>
        <dbReference type="ChEBI" id="CHEBI:30616"/>
    </ligand>
</feature>
<dbReference type="InterPro" id="IPR017441">
    <property type="entry name" value="Protein_kinase_ATP_BS"/>
</dbReference>
<evidence type="ECO:0000256" key="3">
    <source>
        <dbReference type="ARBA" id="ARBA00012513"/>
    </source>
</evidence>
<evidence type="ECO:0000259" key="15">
    <source>
        <dbReference type="PROSITE" id="PS50011"/>
    </source>
</evidence>
<evidence type="ECO:0000256" key="12">
    <source>
        <dbReference type="ARBA" id="ARBA00048679"/>
    </source>
</evidence>
<proteinExistence type="inferred from homology"/>
<evidence type="ECO:0000256" key="9">
    <source>
        <dbReference type="ARBA" id="ARBA00022777"/>
    </source>
</evidence>
<feature type="region of interest" description="Disordered" evidence="14">
    <location>
        <begin position="737"/>
        <end position="760"/>
    </location>
</feature>
<keyword evidence="7" id="KW-0677">Repeat</keyword>
<evidence type="ECO:0000313" key="17">
    <source>
        <dbReference type="Proteomes" id="UP000694941"/>
    </source>
</evidence>
<dbReference type="CDD" id="cd14092">
    <property type="entry name" value="STKc_MSK_C"/>
    <property type="match status" value="1"/>
</dbReference>
<dbReference type="SUPFAM" id="SSF56112">
    <property type="entry name" value="Protein kinase-like (PK-like)"/>
    <property type="match status" value="2"/>
</dbReference>
<evidence type="ECO:0000256" key="10">
    <source>
        <dbReference type="ARBA" id="ARBA00022840"/>
    </source>
</evidence>
<sequence>MASSSNSESSTLTCKTVTHELKNVSLTGQQKVTVSNFELLKVLGTGAYGKVFLVKKLGGHDQGKLYAMKVLKKASIIQKQKTIEHTQTERQVLELIRQSPFLVTLHYAFQTDAKLHLILDYVSGGELFTHLAHRGKFSEAETRFYVGEVILAIEHLHKLGIIYRDIKLENILLDAEGHVVLTDFGMSKEFLPCEKVFRSYSCCGTIEYMAPEMVRNSNSGHDFSVDWWSVGVLVYELLTGSSPFSCDEDKSSHSEVSKRILHSNPPIPPTISPDARDLINRLLVKDSRKRLGSGPRDASELKCHKFFQGMNWEALNQKKNPPPFVPHITGELDVGNFSEEFTSMAPVDSPAVVPLCQEKLFKGYSYISPSVMFSQNVITDDFIYPIPEGRPDTSHLLAAKFKNSPFFQNYDLIMKEGLLGDGSFSICRKCIHKSTGKEYAVKIISRRVDSRREIKLLKLCQNHPNIVKFKDVFCDEVHTYLVLELLKGGELLERIRKKTCFTETEACHIFRQLVSAVHYMHSQGVVHRDLKPENLLFANESEGSLIKVIDFGFARLKPQGNQTMQTPCFTLDYAAPEVLKQALLSPTGSGGAGYDESCDLWSLGVIVYTMLSGKTPFQSYSQEASTETIVQKIREGEFSFSGPAWNVVSQQAKDVIKGLLTVDPKQRLTMAELQYHSWVQGLNPGIYSAAPLMTPDVLSSSSSPRAAECAIKATFDAFHLAARGGFHLQDVSAAPLAQRRKKKGSSTDTRRSSTNSTCSECSSCCDFSSSYASSPSPLSNGVTDLALTSESINSPVRTGDTDSVLSYGFIPTKDMFKKNSSLSKQETKSICNSELLLISESTCKINEAAKLPLPDQHDSAVGFSLHLNNNNNNLQSCPDGLWSNQKNPGKRESENQEQDLDLEDHRQVKRSRTENIVLE</sequence>
<comment type="similarity">
    <text evidence="2">Belongs to the protein kinase superfamily. AGC Ser/Thr protein kinase family. S6 kinase subfamily.</text>
</comment>
<dbReference type="InterPro" id="IPR000719">
    <property type="entry name" value="Prot_kinase_dom"/>
</dbReference>
<dbReference type="InterPro" id="IPR017892">
    <property type="entry name" value="Pkinase_C"/>
</dbReference>
<dbReference type="PANTHER" id="PTHR24351">
    <property type="entry name" value="RIBOSOMAL PROTEIN S6 KINASE"/>
    <property type="match status" value="1"/>
</dbReference>